<name>A0ABR9ZTI3_9FIRM</name>
<organism evidence="2 3">
    <name type="scientific">Fusibacter ferrireducens</name>
    <dbReference type="NCBI Taxonomy" id="2785058"/>
    <lineage>
        <taxon>Bacteria</taxon>
        <taxon>Bacillati</taxon>
        <taxon>Bacillota</taxon>
        <taxon>Clostridia</taxon>
        <taxon>Eubacteriales</taxon>
        <taxon>Eubacteriales Family XII. Incertae Sedis</taxon>
        <taxon>Fusibacter</taxon>
    </lineage>
</organism>
<evidence type="ECO:0000313" key="2">
    <source>
        <dbReference type="EMBL" id="MBF4693762.1"/>
    </source>
</evidence>
<dbReference type="EMBL" id="JADKNH010000006">
    <property type="protein sequence ID" value="MBF4693762.1"/>
    <property type="molecule type" value="Genomic_DNA"/>
</dbReference>
<keyword evidence="1" id="KW-0175">Coiled coil</keyword>
<reference evidence="2 3" key="1">
    <citation type="submission" date="2020-11" db="EMBL/GenBank/DDBJ databases">
        <title>Fusibacter basophilias sp. nov.</title>
        <authorList>
            <person name="Qiu D."/>
        </authorList>
    </citation>
    <scope>NUCLEOTIDE SEQUENCE [LARGE SCALE GENOMIC DNA]</scope>
    <source>
        <strain evidence="2 3">Q10-2</strain>
    </source>
</reference>
<accession>A0ABR9ZTI3</accession>
<dbReference type="Proteomes" id="UP000614200">
    <property type="component" value="Unassembled WGS sequence"/>
</dbReference>
<dbReference type="RefSeq" id="WP_194701998.1">
    <property type="nucleotide sequence ID" value="NZ_JADKNH010000006.1"/>
</dbReference>
<proteinExistence type="predicted"/>
<comment type="caution">
    <text evidence="2">The sequence shown here is derived from an EMBL/GenBank/DDBJ whole genome shotgun (WGS) entry which is preliminary data.</text>
</comment>
<sequence length="214" mass="24213">MRVKKVHMILPILLLTLVLVFLLIRINQLENRVSVLESDIDHKNTALDDVNATLDSLQNKLDTIEAGSKLSQKYIGIISERFSESEFKGLLDSLQENSLVALQAHLESLKIYVHVLEETLKYSEGIEIKYASELLAVSEADGHRKLELRNYNSNALESVELSDDCEFYLGSQFYRHNTTLDNLITPGEPLEAGVFTLVCVDGVVKYIFTGRTYF</sequence>
<protein>
    <submittedName>
        <fullName evidence="2">Uncharacterized protein</fullName>
    </submittedName>
</protein>
<feature type="coiled-coil region" evidence="1">
    <location>
        <begin position="19"/>
        <end position="67"/>
    </location>
</feature>
<keyword evidence="3" id="KW-1185">Reference proteome</keyword>
<evidence type="ECO:0000313" key="3">
    <source>
        <dbReference type="Proteomes" id="UP000614200"/>
    </source>
</evidence>
<gene>
    <name evidence="2" type="ORF">ISU02_11545</name>
</gene>
<evidence type="ECO:0000256" key="1">
    <source>
        <dbReference type="SAM" id="Coils"/>
    </source>
</evidence>